<dbReference type="GO" id="GO:0016616">
    <property type="term" value="F:oxidoreductase activity, acting on the CH-OH group of donors, NAD or NADP as acceptor"/>
    <property type="evidence" value="ECO:0007669"/>
    <property type="project" value="InterPro"/>
</dbReference>
<dbReference type="OrthoDB" id="117809at2"/>
<feature type="region of interest" description="Disordered" evidence="5">
    <location>
        <begin position="1"/>
        <end position="32"/>
    </location>
</feature>
<reference evidence="8 9" key="1">
    <citation type="submission" date="2018-08" db="EMBL/GenBank/DDBJ databases">
        <title>Streptomyces NEAU-D10 sp. nov., a novel Actinomycete isolated from soil.</title>
        <authorList>
            <person name="Jin L."/>
        </authorList>
    </citation>
    <scope>NUCLEOTIDE SEQUENCE [LARGE SCALE GENOMIC DNA]</scope>
    <source>
        <strain evidence="8 9">NEAU-D10</strain>
    </source>
</reference>
<evidence type="ECO:0000259" key="6">
    <source>
        <dbReference type="Pfam" id="PF00389"/>
    </source>
</evidence>
<dbReference type="EMBL" id="QUAC01000310">
    <property type="protein sequence ID" value="REK86258.1"/>
    <property type="molecule type" value="Genomic_DNA"/>
</dbReference>
<dbReference type="InterPro" id="IPR006140">
    <property type="entry name" value="D-isomer_DH_NAD-bd"/>
</dbReference>
<dbReference type="GO" id="GO:0051287">
    <property type="term" value="F:NAD binding"/>
    <property type="evidence" value="ECO:0007669"/>
    <property type="project" value="InterPro"/>
</dbReference>
<dbReference type="AlphaFoldDB" id="A0A371PUU8"/>
<keyword evidence="3" id="KW-0520">NAD</keyword>
<feature type="compositionally biased region" description="Basic and acidic residues" evidence="5">
    <location>
        <begin position="1"/>
        <end position="19"/>
    </location>
</feature>
<evidence type="ECO:0000313" key="8">
    <source>
        <dbReference type="EMBL" id="REK86258.1"/>
    </source>
</evidence>
<evidence type="ECO:0000256" key="5">
    <source>
        <dbReference type="SAM" id="MobiDB-lite"/>
    </source>
</evidence>
<dbReference type="Pfam" id="PF02826">
    <property type="entry name" value="2-Hacid_dh_C"/>
    <property type="match status" value="1"/>
</dbReference>
<comment type="caution">
    <text evidence="8">The sequence shown here is derived from an EMBL/GenBank/DDBJ whole genome shotgun (WGS) entry which is preliminary data.</text>
</comment>
<keyword evidence="9" id="KW-1185">Reference proteome</keyword>
<dbReference type="Proteomes" id="UP000262477">
    <property type="component" value="Unassembled WGS sequence"/>
</dbReference>
<dbReference type="PANTHER" id="PTHR43761">
    <property type="entry name" value="D-ISOMER SPECIFIC 2-HYDROXYACID DEHYDROGENASE FAMILY PROTEIN (AFU_ORTHOLOGUE AFUA_1G13630)"/>
    <property type="match status" value="1"/>
</dbReference>
<evidence type="ECO:0000256" key="2">
    <source>
        <dbReference type="ARBA" id="ARBA00023002"/>
    </source>
</evidence>
<feature type="domain" description="D-isomer specific 2-hydroxyacid dehydrogenase catalytic" evidence="6">
    <location>
        <begin position="66"/>
        <end position="356"/>
    </location>
</feature>
<name>A0A371PUU8_STRIH</name>
<evidence type="ECO:0000256" key="4">
    <source>
        <dbReference type="RuleBase" id="RU003719"/>
    </source>
</evidence>
<protein>
    <submittedName>
        <fullName evidence="8">Phosphoglycerate dehydrogenase</fullName>
    </submittedName>
</protein>
<evidence type="ECO:0000313" key="9">
    <source>
        <dbReference type="Proteomes" id="UP000262477"/>
    </source>
</evidence>
<feature type="compositionally biased region" description="Low complexity" evidence="5">
    <location>
        <begin position="20"/>
        <end position="32"/>
    </location>
</feature>
<proteinExistence type="inferred from homology"/>
<comment type="similarity">
    <text evidence="1 4">Belongs to the D-isomer specific 2-hydroxyacid dehydrogenase family.</text>
</comment>
<accession>A0A371PUU8</accession>
<dbReference type="FunFam" id="3.40.50.720:FF:000203">
    <property type="entry name" value="D-3-phosphoglycerate dehydrogenase (SerA)"/>
    <property type="match status" value="1"/>
</dbReference>
<organism evidence="8 9">
    <name type="scientific">Streptomyces inhibens</name>
    <dbReference type="NCBI Taxonomy" id="2293571"/>
    <lineage>
        <taxon>Bacteria</taxon>
        <taxon>Bacillati</taxon>
        <taxon>Actinomycetota</taxon>
        <taxon>Actinomycetes</taxon>
        <taxon>Kitasatosporales</taxon>
        <taxon>Streptomycetaceae</taxon>
        <taxon>Streptomyces</taxon>
    </lineage>
</organism>
<gene>
    <name evidence="8" type="ORF">DY245_33505</name>
</gene>
<dbReference type="InterPro" id="IPR050418">
    <property type="entry name" value="D-iso_2-hydroxyacid_DH_PdxB"/>
</dbReference>
<evidence type="ECO:0000256" key="1">
    <source>
        <dbReference type="ARBA" id="ARBA00005854"/>
    </source>
</evidence>
<dbReference type="SUPFAM" id="SSF51735">
    <property type="entry name" value="NAD(P)-binding Rossmann-fold domains"/>
    <property type="match status" value="1"/>
</dbReference>
<dbReference type="RefSeq" id="WP_128510898.1">
    <property type="nucleotide sequence ID" value="NZ_QUAC01000310.1"/>
</dbReference>
<dbReference type="Pfam" id="PF00389">
    <property type="entry name" value="2-Hacid_dh"/>
    <property type="match status" value="1"/>
</dbReference>
<sequence length="357" mass="37471">MTAEKHTDRNAESRTETRTETNAGTRTGTNAGTSDVKNILAIVSPHVGGRTAGAALAGVFPEQAHVTVVETADEDPAALRDAQIIITGLGPVTAEHLATARHLELVQCASHGFEYVDLDAARGRGIPVCNIGSSGAEKQNVAEQTFALMLALAKQLVPAHTALVEADWALPRLQQSITELSGKTLGIIGLGHIGAEVARRAVAFDMNIVYTGPKSAGPETEARLGGARRLDLDELLRTSDYITLHAPLTEQTRNLLDAERLALLKPTAFVINTARGALIDQDALADALASGTLAGAGIDVFDPEPPTAALRLLKAPNVVLSPHVAGVTRETLVRIALAAVQNVLDHLAGKPLRDIVS</sequence>
<dbReference type="InterPro" id="IPR029753">
    <property type="entry name" value="D-isomer_DH_CS"/>
</dbReference>
<dbReference type="SUPFAM" id="SSF52283">
    <property type="entry name" value="Formate/glycerate dehydrogenase catalytic domain-like"/>
    <property type="match status" value="1"/>
</dbReference>
<dbReference type="InterPro" id="IPR036291">
    <property type="entry name" value="NAD(P)-bd_dom_sf"/>
</dbReference>
<dbReference type="PANTHER" id="PTHR43761:SF1">
    <property type="entry name" value="D-ISOMER SPECIFIC 2-HYDROXYACID DEHYDROGENASE CATALYTIC DOMAIN-CONTAINING PROTEIN-RELATED"/>
    <property type="match status" value="1"/>
</dbReference>
<dbReference type="Gene3D" id="3.40.50.720">
    <property type="entry name" value="NAD(P)-binding Rossmann-like Domain"/>
    <property type="match status" value="2"/>
</dbReference>
<evidence type="ECO:0000256" key="3">
    <source>
        <dbReference type="ARBA" id="ARBA00023027"/>
    </source>
</evidence>
<keyword evidence="2 4" id="KW-0560">Oxidoreductase</keyword>
<dbReference type="InterPro" id="IPR006139">
    <property type="entry name" value="D-isomer_2_OHA_DH_cat_dom"/>
</dbReference>
<feature type="domain" description="D-isomer specific 2-hydroxyacid dehydrogenase NAD-binding" evidence="7">
    <location>
        <begin position="146"/>
        <end position="325"/>
    </location>
</feature>
<dbReference type="PROSITE" id="PS00671">
    <property type="entry name" value="D_2_HYDROXYACID_DH_3"/>
    <property type="match status" value="1"/>
</dbReference>
<evidence type="ECO:0000259" key="7">
    <source>
        <dbReference type="Pfam" id="PF02826"/>
    </source>
</evidence>